<accession>A0ABW7BS04</accession>
<evidence type="ECO:0000313" key="2">
    <source>
        <dbReference type="Proteomes" id="UP001604282"/>
    </source>
</evidence>
<sequence length="416" mass="42838">MGTAEDRHGAVSRRAFAAALAAGTATAMLGGCSPGAPGTGDDGVDEDEAVARAYTFLDRRVDEAAGGTRQGLPRSYTGGWMETHHSTVAFTYDVALTVIAYCARGADADLRRADALAGTLLALQDGDPAGDGRIRQSYASGRVTAADGLPAVAAADSFTGAQAWTGLALLHAHRATGRAAHRTGALRLAGWIQDHTASATGTPGYTGGLPASGPALTWKSTEHNIDVAAFFGRLADVTGDRAWADRSAVATGFLDALWDADGPAFWTGTGTDGATVNRSPVPEDPQSWSFLATGDARHAGSLDWALGHLAARDGGFAGVSVSDADTSKVWFEGTAHMAAALRRRDGDGDREEADRLLATLREAQAHAPNADGYGIVAASSDGLRTGEGDTLYASLHTGTTAWFALAARGADPFLLD</sequence>
<dbReference type="RefSeq" id="WP_392011659.1">
    <property type="nucleotide sequence ID" value="NZ_JBIBSS010000009.1"/>
</dbReference>
<reference evidence="1 2" key="1">
    <citation type="submission" date="2024-10" db="EMBL/GenBank/DDBJ databases">
        <title>The Natural Products Discovery Center: Release of the First 8490 Sequenced Strains for Exploring Actinobacteria Biosynthetic Diversity.</title>
        <authorList>
            <person name="Kalkreuter E."/>
            <person name="Kautsar S.A."/>
            <person name="Yang D."/>
            <person name="Bader C.D."/>
            <person name="Teijaro C.N."/>
            <person name="Fluegel L."/>
            <person name="Davis C.M."/>
            <person name="Simpson J.R."/>
            <person name="Lauterbach L."/>
            <person name="Steele A.D."/>
            <person name="Gui C."/>
            <person name="Meng S."/>
            <person name="Li G."/>
            <person name="Viehrig K."/>
            <person name="Ye F."/>
            <person name="Su P."/>
            <person name="Kiefer A.F."/>
            <person name="Nichols A."/>
            <person name="Cepeda A.J."/>
            <person name="Yan W."/>
            <person name="Fan B."/>
            <person name="Jiang Y."/>
            <person name="Adhikari A."/>
            <person name="Zheng C.-J."/>
            <person name="Schuster L."/>
            <person name="Cowan T.M."/>
            <person name="Smanski M.J."/>
            <person name="Chevrette M.G."/>
            <person name="De Carvalho L.P.S."/>
            <person name="Shen B."/>
        </authorList>
    </citation>
    <scope>NUCLEOTIDE SEQUENCE [LARGE SCALE GENOMIC DNA]</scope>
    <source>
        <strain evidence="1 2">NPDC048229</strain>
    </source>
</reference>
<dbReference type="EMBL" id="JBICZW010000004">
    <property type="protein sequence ID" value="MFG3188956.1"/>
    <property type="molecule type" value="Genomic_DNA"/>
</dbReference>
<evidence type="ECO:0000313" key="1">
    <source>
        <dbReference type="EMBL" id="MFG3188956.1"/>
    </source>
</evidence>
<dbReference type="Proteomes" id="UP001604282">
    <property type="component" value="Unassembled WGS sequence"/>
</dbReference>
<dbReference type="PROSITE" id="PS51257">
    <property type="entry name" value="PROKAR_LIPOPROTEIN"/>
    <property type="match status" value="1"/>
</dbReference>
<comment type="caution">
    <text evidence="1">The sequence shown here is derived from an EMBL/GenBank/DDBJ whole genome shotgun (WGS) entry which is preliminary data.</text>
</comment>
<dbReference type="InterPro" id="IPR008928">
    <property type="entry name" value="6-hairpin_glycosidase_sf"/>
</dbReference>
<evidence type="ECO:0008006" key="3">
    <source>
        <dbReference type="Google" id="ProtNLM"/>
    </source>
</evidence>
<dbReference type="PROSITE" id="PS51318">
    <property type="entry name" value="TAT"/>
    <property type="match status" value="1"/>
</dbReference>
<dbReference type="SUPFAM" id="SSF48208">
    <property type="entry name" value="Six-hairpin glycosidases"/>
    <property type="match status" value="1"/>
</dbReference>
<protein>
    <recommendedName>
        <fullName evidence="3">Lipoprotein</fullName>
    </recommendedName>
</protein>
<dbReference type="InterPro" id="IPR006311">
    <property type="entry name" value="TAT_signal"/>
</dbReference>
<name>A0ABW7BS04_9ACTN</name>
<proteinExistence type="predicted"/>
<keyword evidence="2" id="KW-1185">Reference proteome</keyword>
<gene>
    <name evidence="1" type="ORF">ACGFYS_08430</name>
</gene>
<organism evidence="1 2">
    <name type="scientific">Streptomyces omiyaensis</name>
    <dbReference type="NCBI Taxonomy" id="68247"/>
    <lineage>
        <taxon>Bacteria</taxon>
        <taxon>Bacillati</taxon>
        <taxon>Actinomycetota</taxon>
        <taxon>Actinomycetes</taxon>
        <taxon>Kitasatosporales</taxon>
        <taxon>Streptomycetaceae</taxon>
        <taxon>Streptomyces</taxon>
    </lineage>
</organism>